<dbReference type="SMART" id="SM00326">
    <property type="entry name" value="SH3"/>
    <property type="match status" value="4"/>
</dbReference>
<evidence type="ECO:0000313" key="6">
    <source>
        <dbReference type="EMBL" id="VDI65206.1"/>
    </source>
</evidence>
<evidence type="ECO:0000256" key="2">
    <source>
        <dbReference type="PROSITE-ProRule" id="PRU00192"/>
    </source>
</evidence>
<gene>
    <name evidence="6" type="ORF">MGAL_10B009796</name>
</gene>
<dbReference type="SUPFAM" id="SSF50729">
    <property type="entry name" value="PH domain-like"/>
    <property type="match status" value="1"/>
</dbReference>
<dbReference type="EMBL" id="UYJE01008590">
    <property type="protein sequence ID" value="VDI65206.1"/>
    <property type="molecule type" value="Genomic_DNA"/>
</dbReference>
<dbReference type="InterPro" id="IPR011993">
    <property type="entry name" value="PH-like_dom_sf"/>
</dbReference>
<organism evidence="6 7">
    <name type="scientific">Mytilus galloprovincialis</name>
    <name type="common">Mediterranean mussel</name>
    <dbReference type="NCBI Taxonomy" id="29158"/>
    <lineage>
        <taxon>Eukaryota</taxon>
        <taxon>Metazoa</taxon>
        <taxon>Spiralia</taxon>
        <taxon>Lophotrochozoa</taxon>
        <taxon>Mollusca</taxon>
        <taxon>Bivalvia</taxon>
        <taxon>Autobranchia</taxon>
        <taxon>Pteriomorphia</taxon>
        <taxon>Mytilida</taxon>
        <taxon>Mytiloidea</taxon>
        <taxon>Mytilidae</taxon>
        <taxon>Mytilinae</taxon>
        <taxon>Mytilus</taxon>
    </lineage>
</organism>
<dbReference type="PANTHER" id="PTHR14167">
    <property type="entry name" value="SH3 DOMAIN-CONTAINING"/>
    <property type="match status" value="1"/>
</dbReference>
<reference evidence="6" key="1">
    <citation type="submission" date="2018-11" db="EMBL/GenBank/DDBJ databases">
        <authorList>
            <person name="Alioto T."/>
            <person name="Alioto T."/>
        </authorList>
    </citation>
    <scope>NUCLEOTIDE SEQUENCE</scope>
</reference>
<sequence>MSSKQKLPSPFAVIDCQSLLEQDGTYSGWLEIKNNGLNNKWLNRFVALNRGHGYMFKNPKSKNHINDFSLYGCNGVQPIESSDVRACREGTWIFKVVFSDGNSKQFAAASRNDRQSWIATFQTEIQFANNIETPSTYVTDEVSSLKNPHARVYGEKKRLPVEGMSPDMCQQKHFNRRKAVYGISNNRPLPKPPVDTPPPSLPTRQSTQYPNDHVFRNSHADNDHDEQELDEEDYYNIKDDGNGYLSCMETPMERQSINDVYDDFEGPYKNIPKVAYRVIAIEPFSSVYNNHFSFEKNEIFNVVNRAAEGWLVGEKDGQTGVFPEQNIMRWPPADEYAPLYGDRTQPTVYDSLWLSGCITHVDEHPKCERQSNKGHNSSYTVKAIESYTAGYRNEISFCKDDIFEVVGKESDRWLIGKINDRTGLFRSEYVTKCTFQSIDRTQEEEYSDIELQSPLNVIAIKSYVAKQEHELTLNKDEKFDVIGRISNAWLIGVLDGRRGTFPAECVKKCSVFVTNGKANTEQDSSTEQGSYKAKSTYSVIALKSYSATTDDELSFKKDDKFRVVGQETEQWLIGEINRNVGVFPAECVKRVNLSQRYQHTTV</sequence>
<evidence type="ECO:0000259" key="5">
    <source>
        <dbReference type="PROSITE" id="PS50003"/>
    </source>
</evidence>
<dbReference type="SMART" id="SM00233">
    <property type="entry name" value="PH"/>
    <property type="match status" value="1"/>
</dbReference>
<evidence type="ECO:0000256" key="1">
    <source>
        <dbReference type="ARBA" id="ARBA00022443"/>
    </source>
</evidence>
<dbReference type="InterPro" id="IPR001452">
    <property type="entry name" value="SH3_domain"/>
</dbReference>
<feature type="compositionally biased region" description="Basic and acidic residues" evidence="3">
    <location>
        <begin position="213"/>
        <end position="222"/>
    </location>
</feature>
<proteinExistence type="predicted"/>
<dbReference type="PROSITE" id="PS50003">
    <property type="entry name" value="PH_DOMAIN"/>
    <property type="match status" value="1"/>
</dbReference>
<feature type="domain" description="SH3" evidence="4">
    <location>
        <begin position="534"/>
        <end position="593"/>
    </location>
</feature>
<feature type="region of interest" description="Disordered" evidence="3">
    <location>
        <begin position="182"/>
        <end position="231"/>
    </location>
</feature>
<dbReference type="Pfam" id="PF00018">
    <property type="entry name" value="SH3_1"/>
    <property type="match status" value="1"/>
</dbReference>
<dbReference type="InterPro" id="IPR050384">
    <property type="entry name" value="Endophilin_SH3RF"/>
</dbReference>
<evidence type="ECO:0000313" key="7">
    <source>
        <dbReference type="Proteomes" id="UP000596742"/>
    </source>
</evidence>
<dbReference type="Proteomes" id="UP000596742">
    <property type="component" value="Unassembled WGS sequence"/>
</dbReference>
<dbReference type="Gene3D" id="2.30.30.40">
    <property type="entry name" value="SH3 Domains"/>
    <property type="match status" value="4"/>
</dbReference>
<dbReference type="Gene3D" id="2.30.29.30">
    <property type="entry name" value="Pleckstrin-homology domain (PH domain)/Phosphotyrosine-binding domain (PTB)"/>
    <property type="match status" value="1"/>
</dbReference>
<dbReference type="CDD" id="cd00174">
    <property type="entry name" value="SH3"/>
    <property type="match status" value="2"/>
</dbReference>
<protein>
    <submittedName>
        <fullName evidence="6">Uncharacterized protein</fullName>
    </submittedName>
</protein>
<feature type="domain" description="PH" evidence="5">
    <location>
        <begin position="23"/>
        <end position="126"/>
    </location>
</feature>
<accession>A0A8B6GKT3</accession>
<dbReference type="AlphaFoldDB" id="A0A8B6GKT3"/>
<dbReference type="InterPro" id="IPR036028">
    <property type="entry name" value="SH3-like_dom_sf"/>
</dbReference>
<feature type="domain" description="SH3" evidence="4">
    <location>
        <begin position="452"/>
        <end position="511"/>
    </location>
</feature>
<dbReference type="SUPFAM" id="SSF50044">
    <property type="entry name" value="SH3-domain"/>
    <property type="match status" value="4"/>
</dbReference>
<feature type="domain" description="SH3" evidence="4">
    <location>
        <begin position="376"/>
        <end position="435"/>
    </location>
</feature>
<name>A0A8B6GKT3_MYTGA</name>
<feature type="compositionally biased region" description="Pro residues" evidence="3">
    <location>
        <begin position="189"/>
        <end position="201"/>
    </location>
</feature>
<dbReference type="PROSITE" id="PS50002">
    <property type="entry name" value="SH3"/>
    <property type="match status" value="4"/>
</dbReference>
<evidence type="ECO:0000256" key="3">
    <source>
        <dbReference type="SAM" id="MobiDB-lite"/>
    </source>
</evidence>
<dbReference type="Pfam" id="PF00169">
    <property type="entry name" value="PH"/>
    <property type="match status" value="1"/>
</dbReference>
<comment type="caution">
    <text evidence="6">The sequence shown here is derived from an EMBL/GenBank/DDBJ whole genome shotgun (WGS) entry which is preliminary data.</text>
</comment>
<keyword evidence="7" id="KW-1185">Reference proteome</keyword>
<dbReference type="Pfam" id="PF07653">
    <property type="entry name" value="SH3_2"/>
    <property type="match status" value="3"/>
</dbReference>
<feature type="domain" description="SH3" evidence="4">
    <location>
        <begin position="273"/>
        <end position="332"/>
    </location>
</feature>
<evidence type="ECO:0000259" key="4">
    <source>
        <dbReference type="PROSITE" id="PS50002"/>
    </source>
</evidence>
<dbReference type="PANTHER" id="PTHR14167:SF116">
    <property type="entry name" value="CAP, ISOFORM AC"/>
    <property type="match status" value="1"/>
</dbReference>
<dbReference type="InterPro" id="IPR001849">
    <property type="entry name" value="PH_domain"/>
</dbReference>
<dbReference type="CDD" id="cd00821">
    <property type="entry name" value="PH"/>
    <property type="match status" value="1"/>
</dbReference>
<keyword evidence="1 2" id="KW-0728">SH3 domain</keyword>
<dbReference type="OrthoDB" id="27823at2759"/>